<dbReference type="InterPro" id="IPR021514">
    <property type="entry name" value="DUF3176"/>
</dbReference>
<sequence length="473" mass="54924">MKFFFPGWKLSWPAWVPDWLRLFPWVSFCSILVGIAGFIANIILRAKAVGHPVAEWPYPLEPQMLVSGISMISVASLTFGFKNGGIIGFWVRARRGMSLSEVHYVRESTTSMAEAMKAVKRGKALWVAWMSIIFCVVACGNAWFWSHSMYQGDVTIRNNGTLDVHITPDIMSFHIYILSFHVYIMSFHVAKHLSQSTSCRASWSWMRKEANIFCSEYFPLFSQSRFSYEFFPNLFFLPLEPRPFHVVQHDVRLEILTKMVRDLYNTKFGTIHRQWHWRFSDDVIDMGSSYRSHIAAGYAIKPEIQKQGVLPCRMSFLSPMTDIIETYQELALRISVLAAVDTGKTQPVQYWSEKAQRQWLDERAQFCFLMALVTSASAIFIVILTHWGFWELPRGFTMSPIELLNSVAHRPNSPQNILGVLAKAKDDASAWKLKKFAYEWDEINEKLFIYRKGRDEKWGFEVQMEEHELEEQL</sequence>
<evidence type="ECO:0000313" key="2">
    <source>
        <dbReference type="EMBL" id="EGO56110.1"/>
    </source>
</evidence>
<dbReference type="HOGENOM" id="CLU_635482_0_0_1"/>
<dbReference type="VEuPathDB" id="FungiDB:NEUTE1DRAFT_43859"/>
<dbReference type="EMBL" id="GL891305">
    <property type="protein sequence ID" value="EGO56110.1"/>
    <property type="molecule type" value="Genomic_DNA"/>
</dbReference>
<dbReference type="AlphaFoldDB" id="F8MND5"/>
<protein>
    <submittedName>
        <fullName evidence="2">Uncharacterized protein</fullName>
    </submittedName>
</protein>
<accession>F8MND5</accession>
<feature type="transmembrane region" description="Helical" evidence="1">
    <location>
        <begin position="20"/>
        <end position="44"/>
    </location>
</feature>
<keyword evidence="3" id="KW-1185">Reference proteome</keyword>
<feature type="transmembrane region" description="Helical" evidence="1">
    <location>
        <begin position="170"/>
        <end position="190"/>
    </location>
</feature>
<dbReference type="OrthoDB" id="5357734at2759"/>
<keyword evidence="1" id="KW-0472">Membrane</keyword>
<proteinExistence type="predicted"/>
<feature type="transmembrane region" description="Helical" evidence="1">
    <location>
        <begin position="124"/>
        <end position="145"/>
    </location>
</feature>
<organism evidence="2 3">
    <name type="scientific">Neurospora tetrasperma (strain FGSC 2508 / ATCC MYA-4615 / P0657)</name>
    <dbReference type="NCBI Taxonomy" id="510951"/>
    <lineage>
        <taxon>Eukaryota</taxon>
        <taxon>Fungi</taxon>
        <taxon>Dikarya</taxon>
        <taxon>Ascomycota</taxon>
        <taxon>Pezizomycotina</taxon>
        <taxon>Sordariomycetes</taxon>
        <taxon>Sordariomycetidae</taxon>
        <taxon>Sordariales</taxon>
        <taxon>Sordariaceae</taxon>
        <taxon>Neurospora</taxon>
    </lineage>
</organism>
<dbReference type="RefSeq" id="XP_009851561.1">
    <property type="nucleotide sequence ID" value="XM_009853259.1"/>
</dbReference>
<feature type="transmembrane region" description="Helical" evidence="1">
    <location>
        <begin position="366"/>
        <end position="390"/>
    </location>
</feature>
<dbReference type="GeneID" id="20827913"/>
<evidence type="ECO:0000313" key="3">
    <source>
        <dbReference type="Proteomes" id="UP000008065"/>
    </source>
</evidence>
<keyword evidence="1" id="KW-1133">Transmembrane helix</keyword>
<evidence type="ECO:0000256" key="1">
    <source>
        <dbReference type="SAM" id="Phobius"/>
    </source>
</evidence>
<dbReference type="Proteomes" id="UP000008065">
    <property type="component" value="Unassembled WGS sequence"/>
</dbReference>
<dbReference type="Pfam" id="PF11374">
    <property type="entry name" value="DUF3176"/>
    <property type="match status" value="1"/>
</dbReference>
<dbReference type="PANTHER" id="PTHR37576:SF2">
    <property type="entry name" value="DEFECT AT LOW TEMPERATURE PROTEIN 1"/>
    <property type="match status" value="1"/>
</dbReference>
<name>F8MND5_NEUT8</name>
<dbReference type="PANTHER" id="PTHR37576">
    <property type="entry name" value="DEFECT AT LOW TEMPERATURE PROTEIN 1"/>
    <property type="match status" value="1"/>
</dbReference>
<keyword evidence="1" id="KW-0812">Transmembrane</keyword>
<dbReference type="KEGG" id="nte:NEUTE1DRAFT43859"/>
<gene>
    <name evidence="2" type="ORF">NEUTE1DRAFT_43859</name>
</gene>
<reference evidence="3" key="1">
    <citation type="journal article" date="2011" name="Genetics">
        <title>Massive changes in genome architecture accompany the transition to self-fertility in the filamentous fungus Neurospora tetrasperma.</title>
        <authorList>
            <person name="Ellison C.E."/>
            <person name="Stajich J.E."/>
            <person name="Jacobson D.J."/>
            <person name="Natvig D.O."/>
            <person name="Lapidus A."/>
            <person name="Foster B."/>
            <person name="Aerts A."/>
            <person name="Riley R."/>
            <person name="Lindquist E.A."/>
            <person name="Grigoriev I.V."/>
            <person name="Taylor J.W."/>
        </authorList>
    </citation>
    <scope>NUCLEOTIDE SEQUENCE [LARGE SCALE GENOMIC DNA]</scope>
    <source>
        <strain evidence="3">FGSC 2508 / P0657</strain>
    </source>
</reference>